<evidence type="ECO:0000259" key="1">
    <source>
        <dbReference type="Pfam" id="PF07484"/>
    </source>
</evidence>
<dbReference type="EMBL" id="JACIBY010000018">
    <property type="protein sequence ID" value="MBB3841579.1"/>
    <property type="molecule type" value="Genomic_DNA"/>
</dbReference>
<feature type="domain" description="Phage tail collar" evidence="1">
    <location>
        <begin position="45"/>
        <end position="95"/>
    </location>
</feature>
<name>A0A7W5ZTR1_9BACT</name>
<sequence>MDLNTLGESLIEDCTSNVNNAKPKCDNGGTFFIIFYFMDFDEYIGTIMLCANAITPENWLDCDGRIMSIQGNGSIFTLLRNRYGGDGTTNFALPKIPNLGDARYIICVKGNYPMR</sequence>
<organism evidence="2 3">
    <name type="scientific">Runella defluvii</name>
    <dbReference type="NCBI Taxonomy" id="370973"/>
    <lineage>
        <taxon>Bacteria</taxon>
        <taxon>Pseudomonadati</taxon>
        <taxon>Bacteroidota</taxon>
        <taxon>Cytophagia</taxon>
        <taxon>Cytophagales</taxon>
        <taxon>Spirosomataceae</taxon>
        <taxon>Runella</taxon>
    </lineage>
</organism>
<dbReference type="Gene3D" id="3.90.1340.10">
    <property type="entry name" value="Phage tail collar domain"/>
    <property type="match status" value="1"/>
</dbReference>
<dbReference type="RefSeq" id="WP_221225748.1">
    <property type="nucleotide sequence ID" value="NZ_JACIBY010000018.1"/>
</dbReference>
<dbReference type="Pfam" id="PF07484">
    <property type="entry name" value="Collar"/>
    <property type="match status" value="1"/>
</dbReference>
<dbReference type="InterPro" id="IPR037053">
    <property type="entry name" value="Phage_tail_collar_dom_sf"/>
</dbReference>
<dbReference type="AlphaFoldDB" id="A0A7W5ZTR1"/>
<dbReference type="Proteomes" id="UP000541352">
    <property type="component" value="Unassembled WGS sequence"/>
</dbReference>
<accession>A0A7W5ZTR1</accession>
<dbReference type="SUPFAM" id="SSF88874">
    <property type="entry name" value="Receptor-binding domain of short tail fibre protein gp12"/>
    <property type="match status" value="1"/>
</dbReference>
<proteinExistence type="predicted"/>
<comment type="caution">
    <text evidence="2">The sequence shown here is derived from an EMBL/GenBank/DDBJ whole genome shotgun (WGS) entry which is preliminary data.</text>
</comment>
<reference evidence="2 3" key="1">
    <citation type="submission" date="2020-08" db="EMBL/GenBank/DDBJ databases">
        <title>Genomic Encyclopedia of Type Strains, Phase IV (KMG-IV): sequencing the most valuable type-strain genomes for metagenomic binning, comparative biology and taxonomic classification.</title>
        <authorList>
            <person name="Goeker M."/>
        </authorList>
    </citation>
    <scope>NUCLEOTIDE SEQUENCE [LARGE SCALE GENOMIC DNA]</scope>
    <source>
        <strain evidence="2 3">DSM 17976</strain>
    </source>
</reference>
<gene>
    <name evidence="2" type="ORF">FHS57_005607</name>
</gene>
<protein>
    <recommendedName>
        <fullName evidence="1">Phage tail collar domain-containing protein</fullName>
    </recommendedName>
</protein>
<keyword evidence="3" id="KW-1185">Reference proteome</keyword>
<evidence type="ECO:0000313" key="2">
    <source>
        <dbReference type="EMBL" id="MBB3841579.1"/>
    </source>
</evidence>
<dbReference type="InterPro" id="IPR011083">
    <property type="entry name" value="Phage_tail_collar_dom"/>
</dbReference>
<evidence type="ECO:0000313" key="3">
    <source>
        <dbReference type="Proteomes" id="UP000541352"/>
    </source>
</evidence>